<keyword evidence="2" id="KW-1185">Reference proteome</keyword>
<dbReference type="EnsemblPlants" id="TuG1812G0700005604.01.T01">
    <property type="protein sequence ID" value="TuG1812G0700005604.01.T01.cds299879"/>
    <property type="gene ID" value="TuG1812G0700005604.01"/>
</dbReference>
<accession>A0A8R7V9Z3</accession>
<dbReference type="AlphaFoldDB" id="A0A8R7V9Z3"/>
<reference evidence="1" key="2">
    <citation type="submission" date="2018-03" db="EMBL/GenBank/DDBJ databases">
        <title>The Triticum urartu genome reveals the dynamic nature of wheat genome evolution.</title>
        <authorList>
            <person name="Ling H."/>
            <person name="Ma B."/>
            <person name="Shi X."/>
            <person name="Liu H."/>
            <person name="Dong L."/>
            <person name="Sun H."/>
            <person name="Cao Y."/>
            <person name="Gao Q."/>
            <person name="Zheng S."/>
            <person name="Li Y."/>
            <person name="Yu Y."/>
            <person name="Du H."/>
            <person name="Qi M."/>
            <person name="Li Y."/>
            <person name="Yu H."/>
            <person name="Cui Y."/>
            <person name="Wang N."/>
            <person name="Chen C."/>
            <person name="Wu H."/>
            <person name="Zhao Y."/>
            <person name="Zhang J."/>
            <person name="Li Y."/>
            <person name="Zhou W."/>
            <person name="Zhang B."/>
            <person name="Hu W."/>
            <person name="Eijk M."/>
            <person name="Tang J."/>
            <person name="Witsenboer H."/>
            <person name="Zhao S."/>
            <person name="Li Z."/>
            <person name="Zhang A."/>
            <person name="Wang D."/>
            <person name="Liang C."/>
        </authorList>
    </citation>
    <scope>NUCLEOTIDE SEQUENCE [LARGE SCALE GENOMIC DNA]</scope>
    <source>
        <strain evidence="1">cv. G1812</strain>
    </source>
</reference>
<protein>
    <submittedName>
        <fullName evidence="1">Uncharacterized protein</fullName>
    </submittedName>
</protein>
<reference evidence="2" key="1">
    <citation type="journal article" date="2013" name="Nature">
        <title>Draft genome of the wheat A-genome progenitor Triticum urartu.</title>
        <authorList>
            <person name="Ling H.Q."/>
            <person name="Zhao S."/>
            <person name="Liu D."/>
            <person name="Wang J."/>
            <person name="Sun H."/>
            <person name="Zhang C."/>
            <person name="Fan H."/>
            <person name="Li D."/>
            <person name="Dong L."/>
            <person name="Tao Y."/>
            <person name="Gao C."/>
            <person name="Wu H."/>
            <person name="Li Y."/>
            <person name="Cui Y."/>
            <person name="Guo X."/>
            <person name="Zheng S."/>
            <person name="Wang B."/>
            <person name="Yu K."/>
            <person name="Liang Q."/>
            <person name="Yang W."/>
            <person name="Lou X."/>
            <person name="Chen J."/>
            <person name="Feng M."/>
            <person name="Jian J."/>
            <person name="Zhang X."/>
            <person name="Luo G."/>
            <person name="Jiang Y."/>
            <person name="Liu J."/>
            <person name="Wang Z."/>
            <person name="Sha Y."/>
            <person name="Zhang B."/>
            <person name="Wu H."/>
            <person name="Tang D."/>
            <person name="Shen Q."/>
            <person name="Xue P."/>
            <person name="Zou S."/>
            <person name="Wang X."/>
            <person name="Liu X."/>
            <person name="Wang F."/>
            <person name="Yang Y."/>
            <person name="An X."/>
            <person name="Dong Z."/>
            <person name="Zhang K."/>
            <person name="Zhang X."/>
            <person name="Luo M.C."/>
            <person name="Dvorak J."/>
            <person name="Tong Y."/>
            <person name="Wang J."/>
            <person name="Yang H."/>
            <person name="Li Z."/>
            <person name="Wang D."/>
            <person name="Zhang A."/>
            <person name="Wang J."/>
        </authorList>
    </citation>
    <scope>NUCLEOTIDE SEQUENCE</scope>
    <source>
        <strain evidence="2">cv. G1812</strain>
    </source>
</reference>
<evidence type="ECO:0000313" key="2">
    <source>
        <dbReference type="Proteomes" id="UP000015106"/>
    </source>
</evidence>
<dbReference type="Proteomes" id="UP000015106">
    <property type="component" value="Chromosome 7"/>
</dbReference>
<sequence>MRHEPSHGDMVKDLHLRRPQWHKEPCTVHPLDEPVGQISQRVGIGSGSAEVGRAAVLVVGVVHHQEEPLPARLQPSRQLGRLRRGQRAAAAEGHVQDRAVRLVVQPP</sequence>
<name>A0A8R7V9Z3_TRIUA</name>
<organism evidence="1 2">
    <name type="scientific">Triticum urartu</name>
    <name type="common">Red wild einkorn</name>
    <name type="synonym">Crithodium urartu</name>
    <dbReference type="NCBI Taxonomy" id="4572"/>
    <lineage>
        <taxon>Eukaryota</taxon>
        <taxon>Viridiplantae</taxon>
        <taxon>Streptophyta</taxon>
        <taxon>Embryophyta</taxon>
        <taxon>Tracheophyta</taxon>
        <taxon>Spermatophyta</taxon>
        <taxon>Magnoliopsida</taxon>
        <taxon>Liliopsida</taxon>
        <taxon>Poales</taxon>
        <taxon>Poaceae</taxon>
        <taxon>BOP clade</taxon>
        <taxon>Pooideae</taxon>
        <taxon>Triticodae</taxon>
        <taxon>Triticeae</taxon>
        <taxon>Triticinae</taxon>
        <taxon>Triticum</taxon>
    </lineage>
</organism>
<reference evidence="1" key="3">
    <citation type="submission" date="2022-06" db="UniProtKB">
        <authorList>
            <consortium name="EnsemblPlants"/>
        </authorList>
    </citation>
    <scope>IDENTIFICATION</scope>
</reference>
<dbReference type="Gramene" id="TuG1812G0700005604.01.T01">
    <property type="protein sequence ID" value="TuG1812G0700005604.01.T01.cds299879"/>
    <property type="gene ID" value="TuG1812G0700005604.01"/>
</dbReference>
<proteinExistence type="predicted"/>
<evidence type="ECO:0000313" key="1">
    <source>
        <dbReference type="EnsemblPlants" id="TuG1812G0700005604.01.T01.cds299879"/>
    </source>
</evidence>